<proteinExistence type="predicted"/>
<dbReference type="Proteomes" id="UP001176961">
    <property type="component" value="Unassembled WGS sequence"/>
</dbReference>
<feature type="region of interest" description="Disordered" evidence="2">
    <location>
        <begin position="84"/>
        <end position="141"/>
    </location>
</feature>
<dbReference type="AlphaFoldDB" id="A0AA36DL89"/>
<gene>
    <name evidence="3" type="ORF">CYNAS_LOCUS1173</name>
</gene>
<keyword evidence="1" id="KW-0175">Coiled coil</keyword>
<reference evidence="3" key="1">
    <citation type="submission" date="2023-07" db="EMBL/GenBank/DDBJ databases">
        <authorList>
            <consortium name="CYATHOMIX"/>
        </authorList>
    </citation>
    <scope>NUCLEOTIDE SEQUENCE</scope>
    <source>
        <strain evidence="3">N/A</strain>
    </source>
</reference>
<evidence type="ECO:0000313" key="4">
    <source>
        <dbReference type="Proteomes" id="UP001176961"/>
    </source>
</evidence>
<evidence type="ECO:0000256" key="2">
    <source>
        <dbReference type="SAM" id="MobiDB-lite"/>
    </source>
</evidence>
<protein>
    <submittedName>
        <fullName evidence="3">Uncharacterized protein</fullName>
    </submittedName>
</protein>
<evidence type="ECO:0000256" key="1">
    <source>
        <dbReference type="SAM" id="Coils"/>
    </source>
</evidence>
<name>A0AA36DL89_CYLNA</name>
<organism evidence="3 4">
    <name type="scientific">Cylicocyclus nassatus</name>
    <name type="common">Nematode worm</name>
    <dbReference type="NCBI Taxonomy" id="53992"/>
    <lineage>
        <taxon>Eukaryota</taxon>
        <taxon>Metazoa</taxon>
        <taxon>Ecdysozoa</taxon>
        <taxon>Nematoda</taxon>
        <taxon>Chromadorea</taxon>
        <taxon>Rhabditida</taxon>
        <taxon>Rhabditina</taxon>
        <taxon>Rhabditomorpha</taxon>
        <taxon>Strongyloidea</taxon>
        <taxon>Strongylidae</taxon>
        <taxon>Cylicocyclus</taxon>
    </lineage>
</organism>
<keyword evidence="4" id="KW-1185">Reference proteome</keyword>
<feature type="coiled-coil region" evidence="1">
    <location>
        <begin position="147"/>
        <end position="178"/>
    </location>
</feature>
<evidence type="ECO:0000313" key="3">
    <source>
        <dbReference type="EMBL" id="CAJ0589190.1"/>
    </source>
</evidence>
<feature type="region of interest" description="Disordered" evidence="2">
    <location>
        <begin position="58"/>
        <end position="77"/>
    </location>
</feature>
<sequence>MPCKNENQVSMRLVEYPRNGRVLRRWTYERSSERCCPMSRDVFSQGLCGEGSTRTESARYSYHERPGASSPQAHDLKQESIFKREKKQQEEEAAEERQTEVKRQRKGSKYDNGDSDRWKATIQMGSAERRKRSKEPSDLQINEGAALKEMSKLYQDLLERFENLKQKQETQVATESDRTRLRRLAEKDDSVYKMLKELIATVKNVAEDFKTCAMLAGSSMKRAEHHERDLDHIILELESA</sequence>
<feature type="compositionally biased region" description="Basic and acidic residues" evidence="2">
    <location>
        <begin position="84"/>
        <end position="119"/>
    </location>
</feature>
<comment type="caution">
    <text evidence="3">The sequence shown here is derived from an EMBL/GenBank/DDBJ whole genome shotgun (WGS) entry which is preliminary data.</text>
</comment>
<dbReference type="EMBL" id="CATQJL010000001">
    <property type="protein sequence ID" value="CAJ0589190.1"/>
    <property type="molecule type" value="Genomic_DNA"/>
</dbReference>
<accession>A0AA36DL89</accession>